<reference evidence="1 2" key="1">
    <citation type="journal article" date="2016" name="Nat. Commun.">
        <title>Thousands of microbial genomes shed light on interconnected biogeochemical processes in an aquifer system.</title>
        <authorList>
            <person name="Anantharaman K."/>
            <person name="Brown C.T."/>
            <person name="Hug L.A."/>
            <person name="Sharon I."/>
            <person name="Castelle C.J."/>
            <person name="Probst A.J."/>
            <person name="Thomas B.C."/>
            <person name="Singh A."/>
            <person name="Wilkins M.J."/>
            <person name="Karaoz U."/>
            <person name="Brodie E.L."/>
            <person name="Williams K.H."/>
            <person name="Hubbard S.S."/>
            <person name="Banfield J.F."/>
        </authorList>
    </citation>
    <scope>NUCLEOTIDE SEQUENCE [LARGE SCALE GENOMIC DNA]</scope>
</reference>
<sequence length="176" mass="20306">MKTLLKEKNISLKLAKKIIFSLIIIIVFDFFLFPAPVLAIEINSIDEEMIEPVVEEPVIVKEFINNLPLNENRKALKITYRTVTAYNSEKNQCDDSPCVTANGFNVCEHGIEDTIAANWLKFGTQVRIPDLFGDRVFTVRDRMNERYDDRVDIWMADKTDAKKFGVKHVKIEILEP</sequence>
<protein>
    <recommendedName>
        <fullName evidence="3">3D domain-containing protein</fullName>
    </recommendedName>
</protein>
<dbReference type="EMBL" id="MFGB01000020">
    <property type="protein sequence ID" value="OGF25670.1"/>
    <property type="molecule type" value="Genomic_DNA"/>
</dbReference>
<evidence type="ECO:0008006" key="3">
    <source>
        <dbReference type="Google" id="ProtNLM"/>
    </source>
</evidence>
<evidence type="ECO:0000313" key="2">
    <source>
        <dbReference type="Proteomes" id="UP000178367"/>
    </source>
</evidence>
<comment type="caution">
    <text evidence="1">The sequence shown here is derived from an EMBL/GenBank/DDBJ whole genome shotgun (WGS) entry which is preliminary data.</text>
</comment>
<evidence type="ECO:0000313" key="1">
    <source>
        <dbReference type="EMBL" id="OGF25670.1"/>
    </source>
</evidence>
<dbReference type="Proteomes" id="UP000178367">
    <property type="component" value="Unassembled WGS sequence"/>
</dbReference>
<proteinExistence type="predicted"/>
<gene>
    <name evidence="1" type="ORF">A2227_00490</name>
</gene>
<accession>A0A1F5SG42</accession>
<dbReference type="AlphaFoldDB" id="A0A1F5SG42"/>
<name>A0A1F5SG42_9BACT</name>
<dbReference type="CDD" id="cd22784">
    <property type="entry name" value="DPBB_MltA_YuiC-like"/>
    <property type="match status" value="1"/>
</dbReference>
<organism evidence="1 2">
    <name type="scientific">Candidatus Falkowbacteria bacterium RIFOXYA2_FULL_47_19</name>
    <dbReference type="NCBI Taxonomy" id="1797994"/>
    <lineage>
        <taxon>Bacteria</taxon>
        <taxon>Candidatus Falkowiibacteriota</taxon>
    </lineage>
</organism>